<dbReference type="Proteomes" id="UP000176604">
    <property type="component" value="Unassembled WGS sequence"/>
</dbReference>
<protein>
    <recommendedName>
        <fullName evidence="1">SET domain-containing protein</fullName>
    </recommendedName>
</protein>
<dbReference type="AlphaFoldDB" id="A0A1F7UGW1"/>
<organism evidence="2 3">
    <name type="scientific">Candidatus Uhrbacteria bacterium RIFCSPHIGHO2_12_FULL_54_23</name>
    <dbReference type="NCBI Taxonomy" id="1802397"/>
    <lineage>
        <taxon>Bacteria</taxon>
        <taxon>Candidatus Uhriibacteriota</taxon>
    </lineage>
</organism>
<comment type="caution">
    <text evidence="2">The sequence shown here is derived from an EMBL/GenBank/DDBJ whole genome shotgun (WGS) entry which is preliminary data.</text>
</comment>
<dbReference type="InterPro" id="IPR046341">
    <property type="entry name" value="SET_dom_sf"/>
</dbReference>
<feature type="domain" description="SET" evidence="1">
    <location>
        <begin position="4"/>
        <end position="113"/>
    </location>
</feature>
<dbReference type="STRING" id="1802397.A3J43_02780"/>
<dbReference type="PROSITE" id="PS50280">
    <property type="entry name" value="SET"/>
    <property type="match status" value="1"/>
</dbReference>
<evidence type="ECO:0000313" key="2">
    <source>
        <dbReference type="EMBL" id="OGL77526.1"/>
    </source>
</evidence>
<gene>
    <name evidence="2" type="ORF">A3J43_02780</name>
</gene>
<sequence>MILVKTKLGQSRVHGIGLFADQFIPKGTVTWEYHPRFDASFTEEELAQMSEPAREQVLHYAYFDKELGKYVLCFDDQRFINHTAKNFNIISTPRRDVAARDIEPGEELFCDYNHFDDAYFERRNIKPHQLID</sequence>
<dbReference type="EMBL" id="MGEF01000057">
    <property type="protein sequence ID" value="OGL77526.1"/>
    <property type="molecule type" value="Genomic_DNA"/>
</dbReference>
<evidence type="ECO:0000313" key="3">
    <source>
        <dbReference type="Proteomes" id="UP000176604"/>
    </source>
</evidence>
<dbReference type="SUPFAM" id="SSF82199">
    <property type="entry name" value="SET domain"/>
    <property type="match status" value="1"/>
</dbReference>
<evidence type="ECO:0000259" key="1">
    <source>
        <dbReference type="PROSITE" id="PS50280"/>
    </source>
</evidence>
<reference evidence="2 3" key="1">
    <citation type="journal article" date="2016" name="Nat. Commun.">
        <title>Thousands of microbial genomes shed light on interconnected biogeochemical processes in an aquifer system.</title>
        <authorList>
            <person name="Anantharaman K."/>
            <person name="Brown C.T."/>
            <person name="Hug L.A."/>
            <person name="Sharon I."/>
            <person name="Castelle C.J."/>
            <person name="Probst A.J."/>
            <person name="Thomas B.C."/>
            <person name="Singh A."/>
            <person name="Wilkins M.J."/>
            <person name="Karaoz U."/>
            <person name="Brodie E.L."/>
            <person name="Williams K.H."/>
            <person name="Hubbard S.S."/>
            <person name="Banfield J.F."/>
        </authorList>
    </citation>
    <scope>NUCLEOTIDE SEQUENCE [LARGE SCALE GENOMIC DNA]</scope>
</reference>
<name>A0A1F7UGW1_9BACT</name>
<accession>A0A1F7UGW1</accession>
<proteinExistence type="predicted"/>
<dbReference type="Pfam" id="PF00856">
    <property type="entry name" value="SET"/>
    <property type="match status" value="1"/>
</dbReference>
<dbReference type="Gene3D" id="2.170.270.10">
    <property type="entry name" value="SET domain"/>
    <property type="match status" value="1"/>
</dbReference>
<dbReference type="InterPro" id="IPR001214">
    <property type="entry name" value="SET_dom"/>
</dbReference>